<reference evidence="1 2" key="1">
    <citation type="submission" date="2021-06" db="EMBL/GenBank/DDBJ databases">
        <title>Caerostris darwini draft genome.</title>
        <authorList>
            <person name="Kono N."/>
            <person name="Arakawa K."/>
        </authorList>
    </citation>
    <scope>NUCLEOTIDE SEQUENCE [LARGE SCALE GENOMIC DNA]</scope>
</reference>
<gene>
    <name evidence="1" type="ORF">CDAR_456691</name>
</gene>
<protein>
    <submittedName>
        <fullName evidence="1">Uncharacterized protein</fullName>
    </submittedName>
</protein>
<sequence>MILIKDMEGETLVKIAAVHFGNAIAEWMNDIGVLKVIYPIHYVLSAYSTNTMMNLFAGLSCFFFHNFQEAISECTKFSMSRYRKYWKNLSGLYACFDVGRCSGKRIWASFLLADC</sequence>
<proteinExistence type="predicted"/>
<keyword evidence="2" id="KW-1185">Reference proteome</keyword>
<name>A0AAV4WAE7_9ARAC</name>
<dbReference type="EMBL" id="BPLQ01014409">
    <property type="protein sequence ID" value="GIY79466.1"/>
    <property type="molecule type" value="Genomic_DNA"/>
</dbReference>
<accession>A0AAV4WAE7</accession>
<dbReference type="AlphaFoldDB" id="A0AAV4WAE7"/>
<dbReference type="Proteomes" id="UP001054837">
    <property type="component" value="Unassembled WGS sequence"/>
</dbReference>
<evidence type="ECO:0000313" key="2">
    <source>
        <dbReference type="Proteomes" id="UP001054837"/>
    </source>
</evidence>
<comment type="caution">
    <text evidence="1">The sequence shown here is derived from an EMBL/GenBank/DDBJ whole genome shotgun (WGS) entry which is preliminary data.</text>
</comment>
<organism evidence="1 2">
    <name type="scientific">Caerostris darwini</name>
    <dbReference type="NCBI Taxonomy" id="1538125"/>
    <lineage>
        <taxon>Eukaryota</taxon>
        <taxon>Metazoa</taxon>
        <taxon>Ecdysozoa</taxon>
        <taxon>Arthropoda</taxon>
        <taxon>Chelicerata</taxon>
        <taxon>Arachnida</taxon>
        <taxon>Araneae</taxon>
        <taxon>Araneomorphae</taxon>
        <taxon>Entelegynae</taxon>
        <taxon>Araneoidea</taxon>
        <taxon>Araneidae</taxon>
        <taxon>Caerostris</taxon>
    </lineage>
</organism>
<evidence type="ECO:0000313" key="1">
    <source>
        <dbReference type="EMBL" id="GIY79466.1"/>
    </source>
</evidence>